<accession>A0A834PG12</accession>
<organism evidence="1 2">
    <name type="scientific">Vespula pensylvanica</name>
    <name type="common">Western yellow jacket</name>
    <name type="synonym">Wasp</name>
    <dbReference type="NCBI Taxonomy" id="30213"/>
    <lineage>
        <taxon>Eukaryota</taxon>
        <taxon>Metazoa</taxon>
        <taxon>Ecdysozoa</taxon>
        <taxon>Arthropoda</taxon>
        <taxon>Hexapoda</taxon>
        <taxon>Insecta</taxon>
        <taxon>Pterygota</taxon>
        <taxon>Neoptera</taxon>
        <taxon>Endopterygota</taxon>
        <taxon>Hymenoptera</taxon>
        <taxon>Apocrita</taxon>
        <taxon>Aculeata</taxon>
        <taxon>Vespoidea</taxon>
        <taxon>Vespidae</taxon>
        <taxon>Vespinae</taxon>
        <taxon>Vespula</taxon>
    </lineage>
</organism>
<name>A0A834PG12_VESPE</name>
<sequence>MVSADRIEVMTNGTHKCSGQRMIARLGVVGSEPIVVAGHAPWPSVANSEGREDKRHRNKLSRWEGAWRSTSESLSGAPLHARLYPPEREWKPFSHTQKGTSHHDSW</sequence>
<dbReference type="AlphaFoldDB" id="A0A834PG12"/>
<evidence type="ECO:0000313" key="1">
    <source>
        <dbReference type="EMBL" id="KAF7439019.1"/>
    </source>
</evidence>
<protein>
    <submittedName>
        <fullName evidence="1">Uncharacterized protein</fullName>
    </submittedName>
</protein>
<keyword evidence="2" id="KW-1185">Reference proteome</keyword>
<dbReference type="EMBL" id="JACSDY010000001">
    <property type="protein sequence ID" value="KAF7439019.1"/>
    <property type="molecule type" value="Genomic_DNA"/>
</dbReference>
<evidence type="ECO:0000313" key="2">
    <source>
        <dbReference type="Proteomes" id="UP000600918"/>
    </source>
</evidence>
<comment type="caution">
    <text evidence="1">The sequence shown here is derived from an EMBL/GenBank/DDBJ whole genome shotgun (WGS) entry which is preliminary data.</text>
</comment>
<gene>
    <name evidence="1" type="ORF">H0235_001410</name>
</gene>
<dbReference type="Proteomes" id="UP000600918">
    <property type="component" value="Unassembled WGS sequence"/>
</dbReference>
<reference evidence="1" key="1">
    <citation type="journal article" date="2020" name="G3 (Bethesda)">
        <title>High-Quality Assemblies for Three Invasive Social Wasps from the &lt;i&gt;Vespula&lt;/i&gt; Genus.</title>
        <authorList>
            <person name="Harrop T.W.R."/>
            <person name="Guhlin J."/>
            <person name="McLaughlin G.M."/>
            <person name="Permina E."/>
            <person name="Stockwell P."/>
            <person name="Gilligan J."/>
            <person name="Le Lec M.F."/>
            <person name="Gruber M.A.M."/>
            <person name="Quinn O."/>
            <person name="Lovegrove M."/>
            <person name="Duncan E.J."/>
            <person name="Remnant E.J."/>
            <person name="Van Eeckhoven J."/>
            <person name="Graham B."/>
            <person name="Knapp R.A."/>
            <person name="Langford K.W."/>
            <person name="Kronenberg Z."/>
            <person name="Press M.O."/>
            <person name="Eacker S.M."/>
            <person name="Wilson-Rankin E.E."/>
            <person name="Purcell J."/>
            <person name="Lester P.J."/>
            <person name="Dearden P.K."/>
        </authorList>
    </citation>
    <scope>NUCLEOTIDE SEQUENCE</scope>
    <source>
        <strain evidence="1">Volc-1</strain>
    </source>
</reference>
<proteinExistence type="predicted"/>